<dbReference type="OrthoDB" id="9805309at2"/>
<dbReference type="InterPro" id="IPR010982">
    <property type="entry name" value="Lambda_DNA-bd_dom_sf"/>
</dbReference>
<dbReference type="Pfam" id="PF13443">
    <property type="entry name" value="HTH_26"/>
    <property type="match status" value="1"/>
</dbReference>
<keyword evidence="3" id="KW-1185">Reference proteome</keyword>
<dbReference type="SMART" id="SM00530">
    <property type="entry name" value="HTH_XRE"/>
    <property type="match status" value="1"/>
</dbReference>
<proteinExistence type="predicted"/>
<dbReference type="SUPFAM" id="SSF47413">
    <property type="entry name" value="lambda repressor-like DNA-binding domains"/>
    <property type="match status" value="1"/>
</dbReference>
<protein>
    <submittedName>
        <fullName evidence="2">Putative transcriptional regulator</fullName>
    </submittedName>
</protein>
<dbReference type="GO" id="GO:0003677">
    <property type="term" value="F:DNA binding"/>
    <property type="evidence" value="ECO:0007669"/>
    <property type="project" value="InterPro"/>
</dbReference>
<name>A0A1I5DX91_9PROT</name>
<evidence type="ECO:0000313" key="3">
    <source>
        <dbReference type="Proteomes" id="UP000183107"/>
    </source>
</evidence>
<accession>A0A1I5DX91</accession>
<dbReference type="AlphaFoldDB" id="A0A1I5DX91"/>
<dbReference type="RefSeq" id="WP_074797774.1">
    <property type="nucleotide sequence ID" value="NZ_FOVJ01000006.1"/>
</dbReference>
<reference evidence="3" key="1">
    <citation type="submission" date="2016-10" db="EMBL/GenBank/DDBJ databases">
        <authorList>
            <person name="Varghese N."/>
        </authorList>
    </citation>
    <scope>NUCLEOTIDE SEQUENCE [LARGE SCALE GENOMIC DNA]</scope>
    <source>
        <strain evidence="3">Nsp8</strain>
    </source>
</reference>
<organism evidence="2 3">
    <name type="scientific">Nitrosospira briensis</name>
    <dbReference type="NCBI Taxonomy" id="35799"/>
    <lineage>
        <taxon>Bacteria</taxon>
        <taxon>Pseudomonadati</taxon>
        <taxon>Pseudomonadota</taxon>
        <taxon>Betaproteobacteria</taxon>
        <taxon>Nitrosomonadales</taxon>
        <taxon>Nitrosomonadaceae</taxon>
        <taxon>Nitrosospira</taxon>
    </lineage>
</organism>
<evidence type="ECO:0000313" key="2">
    <source>
        <dbReference type="EMBL" id="SFO03858.1"/>
    </source>
</evidence>
<dbReference type="Gene3D" id="1.10.260.40">
    <property type="entry name" value="lambda repressor-like DNA-binding domains"/>
    <property type="match status" value="1"/>
</dbReference>
<feature type="domain" description="HTH cro/C1-type" evidence="1">
    <location>
        <begin position="5"/>
        <end position="61"/>
    </location>
</feature>
<dbReference type="EMBL" id="FOVJ01000006">
    <property type="protein sequence ID" value="SFO03858.1"/>
    <property type="molecule type" value="Genomic_DNA"/>
</dbReference>
<dbReference type="Proteomes" id="UP000183107">
    <property type="component" value="Unassembled WGS sequence"/>
</dbReference>
<evidence type="ECO:0000259" key="1">
    <source>
        <dbReference type="SMART" id="SM00530"/>
    </source>
</evidence>
<dbReference type="InterPro" id="IPR001387">
    <property type="entry name" value="Cro/C1-type_HTH"/>
</dbReference>
<gene>
    <name evidence="2" type="ORF">SAMN05216386_2447</name>
</gene>
<sequence>MIICRLSAILGAKRIKVADVCRATGIARATLDRYYYDRVNSFDRRVLEKLCNFLQVKPGELLMTVDQKDLFEPWNATDPAIAADR</sequence>